<dbReference type="EC" id="3.4.21.88" evidence="2"/>
<comment type="caution">
    <text evidence="2">The sequence shown here is derived from an EMBL/GenBank/DDBJ whole genome shotgun (WGS) entry which is preliminary data.</text>
</comment>
<dbReference type="PANTHER" id="PTHR33516:SF2">
    <property type="entry name" value="LEXA REPRESSOR-RELATED"/>
    <property type="match status" value="1"/>
</dbReference>
<dbReference type="InterPro" id="IPR039418">
    <property type="entry name" value="LexA-like"/>
</dbReference>
<accession>A0A645GJG3</accession>
<sequence length="82" mass="9216">MINARIWDGDIVMIRHQEDVENGEIAAVRIDGEVTLKRVYKHPGMVQLMPENSAYPPMIYNNGNCSEICIVGKAIAFLSLVR</sequence>
<dbReference type="InterPro" id="IPR015927">
    <property type="entry name" value="Peptidase_S24_S26A/B/C"/>
</dbReference>
<proteinExistence type="predicted"/>
<feature type="domain" description="Peptidase S24/S26A/S26B/S26C" evidence="1">
    <location>
        <begin position="1"/>
        <end position="75"/>
    </location>
</feature>
<gene>
    <name evidence="2" type="primary">lexA_55</name>
    <name evidence="2" type="ORF">SDC9_174474</name>
</gene>
<reference evidence="2" key="1">
    <citation type="submission" date="2019-08" db="EMBL/GenBank/DDBJ databases">
        <authorList>
            <person name="Kucharzyk K."/>
            <person name="Murdoch R.W."/>
            <person name="Higgins S."/>
            <person name="Loffler F."/>
        </authorList>
    </citation>
    <scope>NUCLEOTIDE SEQUENCE</scope>
</reference>
<dbReference type="AlphaFoldDB" id="A0A645GJG3"/>
<keyword evidence="2" id="KW-0378">Hydrolase</keyword>
<dbReference type="Pfam" id="PF00717">
    <property type="entry name" value="Peptidase_S24"/>
    <property type="match status" value="1"/>
</dbReference>
<dbReference type="PANTHER" id="PTHR33516">
    <property type="entry name" value="LEXA REPRESSOR"/>
    <property type="match status" value="1"/>
</dbReference>
<protein>
    <submittedName>
        <fullName evidence="2">LexA repressor</fullName>
        <ecNumber evidence="2">3.4.21.88</ecNumber>
    </submittedName>
</protein>
<dbReference type="EMBL" id="VSSQ01076802">
    <property type="protein sequence ID" value="MPN27047.1"/>
    <property type="molecule type" value="Genomic_DNA"/>
</dbReference>
<dbReference type="InterPro" id="IPR050077">
    <property type="entry name" value="LexA_repressor"/>
</dbReference>
<dbReference type="Gene3D" id="2.10.109.10">
    <property type="entry name" value="Umud Fragment, subunit A"/>
    <property type="match status" value="1"/>
</dbReference>
<name>A0A645GJG3_9ZZZZ</name>
<dbReference type="SUPFAM" id="SSF51306">
    <property type="entry name" value="LexA/Signal peptidase"/>
    <property type="match status" value="1"/>
</dbReference>
<dbReference type="GO" id="GO:0004252">
    <property type="term" value="F:serine-type endopeptidase activity"/>
    <property type="evidence" value="ECO:0007669"/>
    <property type="project" value="UniProtKB-EC"/>
</dbReference>
<dbReference type="InterPro" id="IPR036286">
    <property type="entry name" value="LexA/Signal_pep-like_sf"/>
</dbReference>
<organism evidence="2">
    <name type="scientific">bioreactor metagenome</name>
    <dbReference type="NCBI Taxonomy" id="1076179"/>
    <lineage>
        <taxon>unclassified sequences</taxon>
        <taxon>metagenomes</taxon>
        <taxon>ecological metagenomes</taxon>
    </lineage>
</organism>
<evidence type="ECO:0000259" key="1">
    <source>
        <dbReference type="Pfam" id="PF00717"/>
    </source>
</evidence>
<evidence type="ECO:0000313" key="2">
    <source>
        <dbReference type="EMBL" id="MPN27047.1"/>
    </source>
</evidence>
<dbReference type="CDD" id="cd06529">
    <property type="entry name" value="S24_LexA-like"/>
    <property type="match status" value="1"/>
</dbReference>